<proteinExistence type="predicted"/>
<dbReference type="Pfam" id="PF01966">
    <property type="entry name" value="HD"/>
    <property type="match status" value="1"/>
</dbReference>
<gene>
    <name evidence="2" type="ORF">SJI18_11550</name>
</gene>
<accession>A0ABU7UQ10</accession>
<dbReference type="RefSeq" id="WP_216248105.1">
    <property type="nucleotide sequence ID" value="NZ_JAZHFS010000009.1"/>
</dbReference>
<organism evidence="2 3">
    <name type="scientific">Clostridium frigoriphilum</name>
    <dbReference type="NCBI Taxonomy" id="443253"/>
    <lineage>
        <taxon>Bacteria</taxon>
        <taxon>Bacillati</taxon>
        <taxon>Bacillota</taxon>
        <taxon>Clostridia</taxon>
        <taxon>Eubacteriales</taxon>
        <taxon>Clostridiaceae</taxon>
        <taxon>Clostridium</taxon>
    </lineage>
</organism>
<dbReference type="EMBL" id="JAZHFS010000009">
    <property type="protein sequence ID" value="MEF2112939.1"/>
    <property type="molecule type" value="Genomic_DNA"/>
</dbReference>
<evidence type="ECO:0000313" key="3">
    <source>
        <dbReference type="Proteomes" id="UP001498469"/>
    </source>
</evidence>
<protein>
    <submittedName>
        <fullName evidence="2">HD domain-containing protein</fullName>
    </submittedName>
</protein>
<name>A0ABU7UQ10_9CLOT</name>
<dbReference type="InterPro" id="IPR006674">
    <property type="entry name" value="HD_domain"/>
</dbReference>
<comment type="caution">
    <text evidence="2">The sequence shown here is derived from an EMBL/GenBank/DDBJ whole genome shotgun (WGS) entry which is preliminary data.</text>
</comment>
<sequence>MLSSKEAERELSIGAQLNPGPWIKHSMSVGLNAKFIADKIDILDSNQAYVMGVLHDIGRREGIKSIMHTIDGYDYMMGIKQKEIGRICLTHSYPIQDVNTFFGNLIAQKDKRFS</sequence>
<evidence type="ECO:0000313" key="2">
    <source>
        <dbReference type="EMBL" id="MEF2112939.1"/>
    </source>
</evidence>
<evidence type="ECO:0000259" key="1">
    <source>
        <dbReference type="Pfam" id="PF01966"/>
    </source>
</evidence>
<reference evidence="2 3" key="1">
    <citation type="submission" date="2023-11" db="EMBL/GenBank/DDBJ databases">
        <title>Draft genome sequence of a psychrophilic Clostridium strain from permafrost water brine.</title>
        <authorList>
            <person name="Shcherbakova V.A."/>
            <person name="Trubitsyn V.E."/>
            <person name="Zakharyuk A.G."/>
        </authorList>
    </citation>
    <scope>NUCLEOTIDE SEQUENCE [LARGE SCALE GENOMIC DNA]</scope>
    <source>
        <strain evidence="2 3">14F</strain>
    </source>
</reference>
<feature type="domain" description="HD" evidence="1">
    <location>
        <begin position="23"/>
        <end position="93"/>
    </location>
</feature>
<keyword evidence="3" id="KW-1185">Reference proteome</keyword>
<dbReference type="Proteomes" id="UP001498469">
    <property type="component" value="Unassembled WGS sequence"/>
</dbReference>